<proteinExistence type="predicted"/>
<organism evidence="1 2">
    <name type="scientific">Ancylostoma ceylanicum</name>
    <dbReference type="NCBI Taxonomy" id="53326"/>
    <lineage>
        <taxon>Eukaryota</taxon>
        <taxon>Metazoa</taxon>
        <taxon>Ecdysozoa</taxon>
        <taxon>Nematoda</taxon>
        <taxon>Chromadorea</taxon>
        <taxon>Rhabditida</taxon>
        <taxon>Rhabditina</taxon>
        <taxon>Rhabditomorpha</taxon>
        <taxon>Strongyloidea</taxon>
        <taxon>Ancylostomatidae</taxon>
        <taxon>Ancylostomatinae</taxon>
        <taxon>Ancylostoma</taxon>
    </lineage>
</organism>
<keyword evidence="2" id="KW-1185">Reference proteome</keyword>
<dbReference type="EMBL" id="JARK01001707">
    <property type="protein sequence ID" value="EYB81936.1"/>
    <property type="molecule type" value="Genomic_DNA"/>
</dbReference>
<evidence type="ECO:0000313" key="1">
    <source>
        <dbReference type="EMBL" id="EYB81936.1"/>
    </source>
</evidence>
<name>A0A016RUF0_9BILA</name>
<gene>
    <name evidence="1" type="primary">Acey_s0371.g138</name>
    <name evidence="1" type="ORF">Y032_0371g138</name>
</gene>
<evidence type="ECO:0000313" key="2">
    <source>
        <dbReference type="Proteomes" id="UP000024635"/>
    </source>
</evidence>
<accession>A0A016RUF0</accession>
<sequence length="75" mass="8506">MVGSMMNELRHYCSTSKLLWSLLRTSAESAWNFPELSRELPQSNPGIYRRVTCGMSRDSCAEVLKICLAIYKATC</sequence>
<dbReference type="Proteomes" id="UP000024635">
    <property type="component" value="Unassembled WGS sequence"/>
</dbReference>
<reference evidence="2" key="1">
    <citation type="journal article" date="2015" name="Nat. Genet.">
        <title>The genome and transcriptome of the zoonotic hookworm Ancylostoma ceylanicum identify infection-specific gene families.</title>
        <authorList>
            <person name="Schwarz E.M."/>
            <person name="Hu Y."/>
            <person name="Antoshechkin I."/>
            <person name="Miller M.M."/>
            <person name="Sternberg P.W."/>
            <person name="Aroian R.V."/>
        </authorList>
    </citation>
    <scope>NUCLEOTIDE SEQUENCE</scope>
    <source>
        <strain evidence="2">HY135</strain>
    </source>
</reference>
<comment type="caution">
    <text evidence="1">The sequence shown here is derived from an EMBL/GenBank/DDBJ whole genome shotgun (WGS) entry which is preliminary data.</text>
</comment>
<protein>
    <submittedName>
        <fullName evidence="1">Uncharacterized protein</fullName>
    </submittedName>
</protein>
<dbReference type="AlphaFoldDB" id="A0A016RUF0"/>